<evidence type="ECO:0000259" key="1">
    <source>
        <dbReference type="Pfam" id="PF13460"/>
    </source>
</evidence>
<dbReference type="Gene3D" id="3.40.50.720">
    <property type="entry name" value="NAD(P)-binding Rossmann-like Domain"/>
    <property type="match status" value="1"/>
</dbReference>
<dbReference type="SUPFAM" id="SSF51735">
    <property type="entry name" value="NAD(P)-binding Rossmann-fold domains"/>
    <property type="match status" value="1"/>
</dbReference>
<protein>
    <submittedName>
        <fullName evidence="2">Rrf2-linked NADH-flavin reductase</fullName>
    </submittedName>
</protein>
<dbReference type="InterPro" id="IPR036291">
    <property type="entry name" value="NAD(P)-bd_dom_sf"/>
</dbReference>
<keyword evidence="3" id="KW-1185">Reference proteome</keyword>
<organism evidence="2 3">
    <name type="scientific">Gracilibacillus boraciitolerans JCM 21714</name>
    <dbReference type="NCBI Taxonomy" id="1298598"/>
    <lineage>
        <taxon>Bacteria</taxon>
        <taxon>Bacillati</taxon>
        <taxon>Bacillota</taxon>
        <taxon>Bacilli</taxon>
        <taxon>Bacillales</taxon>
        <taxon>Bacillaceae</taxon>
        <taxon>Gracilibacillus</taxon>
    </lineage>
</organism>
<evidence type="ECO:0000313" key="2">
    <source>
        <dbReference type="EMBL" id="GAE94325.1"/>
    </source>
</evidence>
<proteinExistence type="predicted"/>
<feature type="domain" description="NAD(P)-binding" evidence="1">
    <location>
        <begin position="7"/>
        <end position="50"/>
    </location>
</feature>
<dbReference type="EMBL" id="BAVS01000022">
    <property type="protein sequence ID" value="GAE94325.1"/>
    <property type="molecule type" value="Genomic_DNA"/>
</dbReference>
<dbReference type="Proteomes" id="UP000019102">
    <property type="component" value="Unassembled WGS sequence"/>
</dbReference>
<reference evidence="2 3" key="1">
    <citation type="journal article" date="2014" name="Genome Announc.">
        <title>Draft Genome Sequence of the Boron-Tolerant and Moderately Halotolerant Bacterium Gracilibacillus boraciitolerans JCM 21714T.</title>
        <authorList>
            <person name="Ahmed I."/>
            <person name="Oshima K."/>
            <person name="Suda W."/>
            <person name="Kitamura K."/>
            <person name="Iida T."/>
            <person name="Ohmori Y."/>
            <person name="Fujiwara T."/>
            <person name="Hattori M."/>
            <person name="Ohkuma M."/>
        </authorList>
    </citation>
    <scope>NUCLEOTIDE SEQUENCE [LARGE SCALE GENOMIC DNA]</scope>
    <source>
        <strain evidence="2 3">JCM 21714</strain>
    </source>
</reference>
<gene>
    <name evidence="2" type="ORF">JCM21714_3472</name>
</gene>
<dbReference type="eggNOG" id="COG2910">
    <property type="taxonomic scope" value="Bacteria"/>
</dbReference>
<evidence type="ECO:0000313" key="3">
    <source>
        <dbReference type="Proteomes" id="UP000019102"/>
    </source>
</evidence>
<dbReference type="STRING" id="1298598.JCM21714_3472"/>
<accession>W4VLS1</accession>
<comment type="caution">
    <text evidence="2">The sequence shown here is derived from an EMBL/GenBank/DDBJ whole genome shotgun (WGS) entry which is preliminary data.</text>
</comment>
<dbReference type="AlphaFoldDB" id="W4VLS1"/>
<name>W4VLS1_9BACI</name>
<dbReference type="Pfam" id="PF13460">
    <property type="entry name" value="NAD_binding_10"/>
    <property type="match status" value="1"/>
</dbReference>
<dbReference type="InterPro" id="IPR016040">
    <property type="entry name" value="NAD(P)-bd_dom"/>
</dbReference>
<sequence length="53" mass="6019">MVQLESGKLITQEALNRGHEVTAIVRSPEKVDNKDVDIVKKDIFDLQPEDIKD</sequence>